<dbReference type="InterPro" id="IPR000835">
    <property type="entry name" value="HTH_MarR-typ"/>
</dbReference>
<dbReference type="PANTHER" id="PTHR33164">
    <property type="entry name" value="TRANSCRIPTIONAL REGULATOR, MARR FAMILY"/>
    <property type="match status" value="1"/>
</dbReference>
<dbReference type="Pfam" id="PF12802">
    <property type="entry name" value="MarR_2"/>
    <property type="match status" value="1"/>
</dbReference>
<reference evidence="2" key="1">
    <citation type="submission" date="2022-10" db="EMBL/GenBank/DDBJ databases">
        <title>The complete genomes of actinobacterial strains from the NBC collection.</title>
        <authorList>
            <person name="Joergensen T.S."/>
            <person name="Alvarez Arevalo M."/>
            <person name="Sterndorff E.B."/>
            <person name="Faurdal D."/>
            <person name="Vuksanovic O."/>
            <person name="Mourched A.-S."/>
            <person name="Charusanti P."/>
            <person name="Shaw S."/>
            <person name="Blin K."/>
            <person name="Weber T."/>
        </authorList>
    </citation>
    <scope>NUCLEOTIDE SEQUENCE</scope>
    <source>
        <strain evidence="2">NBC_00248</strain>
    </source>
</reference>
<dbReference type="PANTHER" id="PTHR33164:SF43">
    <property type="entry name" value="HTH-TYPE TRANSCRIPTIONAL REPRESSOR YETL"/>
    <property type="match status" value="1"/>
</dbReference>
<dbReference type="Proteomes" id="UP001432039">
    <property type="component" value="Chromosome"/>
</dbReference>
<protein>
    <submittedName>
        <fullName evidence="2">MarR family transcriptional regulator</fullName>
    </submittedName>
</protein>
<keyword evidence="4" id="KW-1185">Reference proteome</keyword>
<feature type="domain" description="HTH marR-type" evidence="1">
    <location>
        <begin position="16"/>
        <end position="148"/>
    </location>
</feature>
<dbReference type="InterPro" id="IPR039422">
    <property type="entry name" value="MarR/SlyA-like"/>
</dbReference>
<name>A0ABZ1T3Z9_STRVG</name>
<evidence type="ECO:0000313" key="3">
    <source>
        <dbReference type="EMBL" id="WUQ17556.1"/>
    </source>
</evidence>
<dbReference type="InterPro" id="IPR036390">
    <property type="entry name" value="WH_DNA-bd_sf"/>
</dbReference>
<organism evidence="2 4">
    <name type="scientific">Streptomyces virginiae</name>
    <name type="common">Streptomyces cinnamonensis</name>
    <dbReference type="NCBI Taxonomy" id="1961"/>
    <lineage>
        <taxon>Bacteria</taxon>
        <taxon>Bacillati</taxon>
        <taxon>Actinomycetota</taxon>
        <taxon>Actinomycetes</taxon>
        <taxon>Kitasatosporales</taxon>
        <taxon>Streptomycetaceae</taxon>
        <taxon>Streptomyces</taxon>
    </lineage>
</organism>
<evidence type="ECO:0000313" key="2">
    <source>
        <dbReference type="EMBL" id="WUQ10051.1"/>
    </source>
</evidence>
<proteinExistence type="predicted"/>
<dbReference type="PROSITE" id="PS50995">
    <property type="entry name" value="HTH_MARR_2"/>
    <property type="match status" value="1"/>
</dbReference>
<dbReference type="SUPFAM" id="SSF46785">
    <property type="entry name" value="Winged helix' DNA-binding domain"/>
    <property type="match status" value="1"/>
</dbReference>
<sequence length="165" mass="17603">MNLSVEWECVMEAPVEESLCTRIRRSEQALMAHHEAVLRAYGLTMTQYTVLLALSREGGMSGAQLARSCGVTQQSMSSVLANMEGKGLILRESSAVHAKVQIATLSGEGRALLDRAYGEVAVLERALTDAFTPSEHAALCALLERATAVLVGQTRHAATPPAPSP</sequence>
<dbReference type="SMART" id="SM00347">
    <property type="entry name" value="HTH_MARR"/>
    <property type="match status" value="1"/>
</dbReference>
<evidence type="ECO:0000313" key="4">
    <source>
        <dbReference type="Proteomes" id="UP001432039"/>
    </source>
</evidence>
<gene>
    <name evidence="2" type="ORF">OG517_00455</name>
    <name evidence="3" type="ORF">OG517_42715</name>
</gene>
<dbReference type="Gene3D" id="1.10.10.10">
    <property type="entry name" value="Winged helix-like DNA-binding domain superfamily/Winged helix DNA-binding domain"/>
    <property type="match status" value="1"/>
</dbReference>
<accession>A0ABZ1T3Z9</accession>
<dbReference type="InterPro" id="IPR036388">
    <property type="entry name" value="WH-like_DNA-bd_sf"/>
</dbReference>
<evidence type="ECO:0000259" key="1">
    <source>
        <dbReference type="PROSITE" id="PS50995"/>
    </source>
</evidence>
<dbReference type="EMBL" id="CP108090">
    <property type="protein sequence ID" value="WUQ10051.1"/>
    <property type="molecule type" value="Genomic_DNA"/>
</dbReference>
<dbReference type="EMBL" id="CP108090">
    <property type="protein sequence ID" value="WUQ17556.1"/>
    <property type="molecule type" value="Genomic_DNA"/>
</dbReference>
<dbReference type="RefSeq" id="WP_328959619.1">
    <property type="nucleotide sequence ID" value="NZ_CP108090.1"/>
</dbReference>